<dbReference type="AlphaFoldDB" id="A0A923LJT9"/>
<gene>
    <name evidence="1" type="ORF">H8S37_14370</name>
</gene>
<dbReference type="Proteomes" id="UP000652477">
    <property type="component" value="Unassembled WGS sequence"/>
</dbReference>
<dbReference type="InterPro" id="IPR010843">
    <property type="entry name" value="Uncharacterised_AroM"/>
</dbReference>
<proteinExistence type="predicted"/>
<keyword evidence="2" id="KW-1185">Reference proteome</keyword>
<organism evidence="1 2">
    <name type="scientific">Mediterraneibacter hominis</name>
    <dbReference type="NCBI Taxonomy" id="2763054"/>
    <lineage>
        <taxon>Bacteria</taxon>
        <taxon>Bacillati</taxon>
        <taxon>Bacillota</taxon>
        <taxon>Clostridia</taxon>
        <taxon>Lachnospirales</taxon>
        <taxon>Lachnospiraceae</taxon>
        <taxon>Mediterraneibacter</taxon>
    </lineage>
</organism>
<accession>A0A923LJT9</accession>
<dbReference type="EMBL" id="JACOPF010000003">
    <property type="protein sequence ID" value="MBC5690100.1"/>
    <property type="molecule type" value="Genomic_DNA"/>
</dbReference>
<dbReference type="RefSeq" id="WP_186876744.1">
    <property type="nucleotide sequence ID" value="NZ_JACOPF010000003.1"/>
</dbReference>
<dbReference type="NCBIfam" id="NF007788">
    <property type="entry name" value="PRK10481.1"/>
    <property type="match status" value="1"/>
</dbReference>
<sequence length="225" mass="24803">MKKIGGVTIGQSPRIDVTPDILPIFGNEVELIEAGALDGLTKEEIAQMKPKEEDYVLVSRLNDGTYAKFGESFILERLQGCIERLEAEGAELIMFFCAGTFPDVFKAHVPLIYPARLLNGVAKGLSPRSNIILITPDKDQIQQAYEQWGDVVKNLHPVAANPYGDIQEVIDAANAVKNIDADLIVMDCIGYSEQSKKLVREITGKPVIMCRTLLARVVCEMLDVI</sequence>
<reference evidence="1" key="1">
    <citation type="submission" date="2020-08" db="EMBL/GenBank/DDBJ databases">
        <title>Genome public.</title>
        <authorList>
            <person name="Liu C."/>
            <person name="Sun Q."/>
        </authorList>
    </citation>
    <scope>NUCLEOTIDE SEQUENCE</scope>
    <source>
        <strain evidence="1">NSJ-55</strain>
    </source>
</reference>
<name>A0A923LJT9_9FIRM</name>
<evidence type="ECO:0000313" key="1">
    <source>
        <dbReference type="EMBL" id="MBC5690100.1"/>
    </source>
</evidence>
<evidence type="ECO:0000313" key="2">
    <source>
        <dbReference type="Proteomes" id="UP000652477"/>
    </source>
</evidence>
<dbReference type="Pfam" id="PF07302">
    <property type="entry name" value="AroM"/>
    <property type="match status" value="1"/>
</dbReference>
<protein>
    <submittedName>
        <fullName evidence="1">AroM family protein</fullName>
    </submittedName>
</protein>
<comment type="caution">
    <text evidence="1">The sequence shown here is derived from an EMBL/GenBank/DDBJ whole genome shotgun (WGS) entry which is preliminary data.</text>
</comment>